<proteinExistence type="predicted"/>
<dbReference type="EMBL" id="QRDW01000003">
    <property type="protein sequence ID" value="RED51614.1"/>
    <property type="molecule type" value="Genomic_DNA"/>
</dbReference>
<dbReference type="PANTHER" id="PTHR22617">
    <property type="entry name" value="CHEMOTAXIS SENSOR HISTIDINE KINASE-RELATED"/>
    <property type="match status" value="1"/>
</dbReference>
<dbReference type="OrthoDB" id="9794382at2"/>
<dbReference type="Proteomes" id="UP000256845">
    <property type="component" value="Unassembled WGS sequence"/>
</dbReference>
<dbReference type="PROSITE" id="PS50851">
    <property type="entry name" value="CHEW"/>
    <property type="match status" value="1"/>
</dbReference>
<dbReference type="InterPro" id="IPR039315">
    <property type="entry name" value="CheW"/>
</dbReference>
<dbReference type="GO" id="GO:0006935">
    <property type="term" value="P:chemotaxis"/>
    <property type="evidence" value="ECO:0007669"/>
    <property type="project" value="InterPro"/>
</dbReference>
<dbReference type="RefSeq" id="WP_115936476.1">
    <property type="nucleotide sequence ID" value="NZ_QRDW01000003.1"/>
</dbReference>
<comment type="caution">
    <text evidence="2">The sequence shown here is derived from an EMBL/GenBank/DDBJ whole genome shotgun (WGS) entry which is preliminary data.</text>
</comment>
<keyword evidence="3" id="KW-1185">Reference proteome</keyword>
<dbReference type="GO" id="GO:0007165">
    <property type="term" value="P:signal transduction"/>
    <property type="evidence" value="ECO:0007669"/>
    <property type="project" value="InterPro"/>
</dbReference>
<dbReference type="Gene3D" id="2.30.30.40">
    <property type="entry name" value="SH3 Domains"/>
    <property type="match status" value="1"/>
</dbReference>
<name>A0A3D9HQ20_9PROT</name>
<reference evidence="2 3" key="1">
    <citation type="submission" date="2018-07" db="EMBL/GenBank/DDBJ databases">
        <title>Genomic Encyclopedia of Type Strains, Phase III (KMG-III): the genomes of soil and plant-associated and newly described type strains.</title>
        <authorList>
            <person name="Whitman W."/>
        </authorList>
    </citation>
    <scope>NUCLEOTIDE SEQUENCE [LARGE SCALE GENOMIC DNA]</scope>
    <source>
        <strain evidence="2 3">CECT 8488</strain>
    </source>
</reference>
<gene>
    <name evidence="2" type="ORF">DFP90_103417</name>
</gene>
<feature type="domain" description="CheW-like" evidence="1">
    <location>
        <begin position="14"/>
        <end position="159"/>
    </location>
</feature>
<dbReference type="AlphaFoldDB" id="A0A3D9HQ20"/>
<accession>A0A3D9HQ20</accession>
<dbReference type="InterPro" id="IPR002545">
    <property type="entry name" value="CheW-lke_dom"/>
</dbReference>
<organism evidence="2 3">
    <name type="scientific">Aestuariispira insulae</name>
    <dbReference type="NCBI Taxonomy" id="1461337"/>
    <lineage>
        <taxon>Bacteria</taxon>
        <taxon>Pseudomonadati</taxon>
        <taxon>Pseudomonadota</taxon>
        <taxon>Alphaproteobacteria</taxon>
        <taxon>Rhodospirillales</taxon>
        <taxon>Kiloniellaceae</taxon>
        <taxon>Aestuariispira</taxon>
    </lineage>
</organism>
<sequence length="162" mass="18132">MTSLEMKNGHAQSKQEYVCFTVDQQLMGLPIRQVEDIFIADHPTWVPRARPDVMGVVSLRGQIVTVIDLATRLAMKADEQDNDPDQDHQNIILVTHQNETFGLRVDEIDGVRYAAKNSLEKIPDTMGLGWEKYAKGVHQLDGELLVILKVEPLIADGGQEKA</sequence>
<evidence type="ECO:0000259" key="1">
    <source>
        <dbReference type="PROSITE" id="PS50851"/>
    </source>
</evidence>
<dbReference type="GO" id="GO:0005829">
    <property type="term" value="C:cytosol"/>
    <property type="evidence" value="ECO:0007669"/>
    <property type="project" value="TreeGrafter"/>
</dbReference>
<dbReference type="Gene3D" id="2.40.50.180">
    <property type="entry name" value="CheA-289, Domain 4"/>
    <property type="match status" value="1"/>
</dbReference>
<dbReference type="Pfam" id="PF01584">
    <property type="entry name" value="CheW"/>
    <property type="match status" value="1"/>
</dbReference>
<dbReference type="SUPFAM" id="SSF50341">
    <property type="entry name" value="CheW-like"/>
    <property type="match status" value="1"/>
</dbReference>
<dbReference type="SMART" id="SM00260">
    <property type="entry name" value="CheW"/>
    <property type="match status" value="1"/>
</dbReference>
<evidence type="ECO:0000313" key="3">
    <source>
        <dbReference type="Proteomes" id="UP000256845"/>
    </source>
</evidence>
<protein>
    <submittedName>
        <fullName evidence="2">Purine-binding chemotaxis protein CheW</fullName>
    </submittedName>
</protein>
<dbReference type="PANTHER" id="PTHR22617:SF23">
    <property type="entry name" value="CHEMOTAXIS PROTEIN CHEW"/>
    <property type="match status" value="1"/>
</dbReference>
<dbReference type="InterPro" id="IPR036061">
    <property type="entry name" value="CheW-like_dom_sf"/>
</dbReference>
<evidence type="ECO:0000313" key="2">
    <source>
        <dbReference type="EMBL" id="RED51614.1"/>
    </source>
</evidence>